<dbReference type="GO" id="GO:0000155">
    <property type="term" value="F:phosphorelay sensor kinase activity"/>
    <property type="evidence" value="ECO:0007669"/>
    <property type="project" value="InterPro"/>
</dbReference>
<keyword evidence="5" id="KW-1185">Reference proteome</keyword>
<dbReference type="GO" id="GO:0016020">
    <property type="term" value="C:membrane"/>
    <property type="evidence" value="ECO:0007669"/>
    <property type="project" value="InterPro"/>
</dbReference>
<dbReference type="PANTHER" id="PTHR34220">
    <property type="entry name" value="SENSOR HISTIDINE KINASE YPDA"/>
    <property type="match status" value="1"/>
</dbReference>
<accession>A0A9X3J866</accession>
<feature type="domain" description="Signal transduction histidine kinase internal region" evidence="3">
    <location>
        <begin position="170"/>
        <end position="249"/>
    </location>
</feature>
<dbReference type="RefSeq" id="WP_343333740.1">
    <property type="nucleotide sequence ID" value="NZ_JAPOHD010000027.1"/>
</dbReference>
<dbReference type="PANTHER" id="PTHR34220:SF7">
    <property type="entry name" value="SENSOR HISTIDINE KINASE YPDA"/>
    <property type="match status" value="1"/>
</dbReference>
<evidence type="ECO:0000259" key="3">
    <source>
        <dbReference type="Pfam" id="PF06580"/>
    </source>
</evidence>
<keyword evidence="2" id="KW-1133">Transmembrane helix</keyword>
<dbReference type="InterPro" id="IPR036890">
    <property type="entry name" value="HATPase_C_sf"/>
</dbReference>
<sequence length="370" mass="42926">MNSQLQHIIQKARYSRSLRIVYHLIFWMVVGSFYFLVFNWNSEFPEVSIIFTAGLLPVAVVVTYIFNYRLLPKYLWNKRYGSFLSFSLFTLLASTWLSFLIVFYALIHILNTQASLEPAVLHPELQVISLNFIVFFAIAVKQIKRAFFMQQEKNEMEKTQLNMELKLKEAELKLLKAQIHPHFLFNTLNNLYGLTLEKSNDAPDLVLRLSGILDYILYQCNEKSVLLSDELDNLKNYIEIEKIRYSEKLELSVDFPSETNNLQIAPLILLPFIENAFKHGVSNYPGTAFVNTRINLLENTLVFKIENSKNPIKAPVQNHSNGIGLQNARKRLDLIYPEKYILQIDDKKETYFVNLTLELGREHEAGTTSA</sequence>
<keyword evidence="1" id="KW-0175">Coiled coil</keyword>
<comment type="caution">
    <text evidence="4">The sequence shown here is derived from an EMBL/GenBank/DDBJ whole genome shotgun (WGS) entry which is preliminary data.</text>
</comment>
<keyword evidence="2" id="KW-0812">Transmembrane</keyword>
<organism evidence="4 5">
    <name type="scientific">Draconibacterium aestuarii</name>
    <dbReference type="NCBI Taxonomy" id="2998507"/>
    <lineage>
        <taxon>Bacteria</taxon>
        <taxon>Pseudomonadati</taxon>
        <taxon>Bacteroidota</taxon>
        <taxon>Bacteroidia</taxon>
        <taxon>Marinilabiliales</taxon>
        <taxon>Prolixibacteraceae</taxon>
        <taxon>Draconibacterium</taxon>
    </lineage>
</organism>
<keyword evidence="2" id="KW-0472">Membrane</keyword>
<dbReference type="Proteomes" id="UP001145087">
    <property type="component" value="Unassembled WGS sequence"/>
</dbReference>
<protein>
    <submittedName>
        <fullName evidence="4">Histidine kinase</fullName>
    </submittedName>
</protein>
<evidence type="ECO:0000313" key="4">
    <source>
        <dbReference type="EMBL" id="MCY1721410.1"/>
    </source>
</evidence>
<evidence type="ECO:0000256" key="1">
    <source>
        <dbReference type="SAM" id="Coils"/>
    </source>
</evidence>
<gene>
    <name evidence="4" type="ORF">OU798_13725</name>
</gene>
<proteinExistence type="predicted"/>
<dbReference type="EMBL" id="JAPOHD010000027">
    <property type="protein sequence ID" value="MCY1721410.1"/>
    <property type="molecule type" value="Genomic_DNA"/>
</dbReference>
<evidence type="ECO:0000313" key="5">
    <source>
        <dbReference type="Proteomes" id="UP001145087"/>
    </source>
</evidence>
<evidence type="ECO:0000256" key="2">
    <source>
        <dbReference type="SAM" id="Phobius"/>
    </source>
</evidence>
<dbReference type="InterPro" id="IPR010559">
    <property type="entry name" value="Sig_transdc_His_kin_internal"/>
</dbReference>
<name>A0A9X3J866_9BACT</name>
<dbReference type="Pfam" id="PF06580">
    <property type="entry name" value="His_kinase"/>
    <property type="match status" value="1"/>
</dbReference>
<feature type="transmembrane region" description="Helical" evidence="2">
    <location>
        <begin position="83"/>
        <end position="107"/>
    </location>
</feature>
<dbReference type="InterPro" id="IPR050640">
    <property type="entry name" value="Bact_2-comp_sensor_kinase"/>
</dbReference>
<feature type="transmembrane region" description="Helical" evidence="2">
    <location>
        <begin position="20"/>
        <end position="37"/>
    </location>
</feature>
<keyword evidence="4" id="KW-0418">Kinase</keyword>
<dbReference type="Gene3D" id="3.30.565.10">
    <property type="entry name" value="Histidine kinase-like ATPase, C-terminal domain"/>
    <property type="match status" value="1"/>
</dbReference>
<reference evidence="4" key="1">
    <citation type="submission" date="2022-11" db="EMBL/GenBank/DDBJ databases">
        <title>Marilongibacter aestuarii gen. nov., sp. nov., isolated from tidal flat sediment.</title>
        <authorList>
            <person name="Jiayan W."/>
        </authorList>
    </citation>
    <scope>NUCLEOTIDE SEQUENCE</scope>
    <source>
        <strain evidence="4">Z1-6</strain>
    </source>
</reference>
<feature type="coiled-coil region" evidence="1">
    <location>
        <begin position="149"/>
        <end position="178"/>
    </location>
</feature>
<feature type="transmembrane region" description="Helical" evidence="2">
    <location>
        <begin position="119"/>
        <end position="140"/>
    </location>
</feature>
<keyword evidence="4" id="KW-0808">Transferase</keyword>
<feature type="transmembrane region" description="Helical" evidence="2">
    <location>
        <begin position="49"/>
        <end position="71"/>
    </location>
</feature>
<dbReference type="AlphaFoldDB" id="A0A9X3J866"/>